<reference evidence="4 5" key="1">
    <citation type="submission" date="2019-02" db="EMBL/GenBank/DDBJ databases">
        <title>Genome sequencing of the rare red list fungi Hericium alpestre (H. flagellum).</title>
        <authorList>
            <person name="Buettner E."/>
            <person name="Kellner H."/>
        </authorList>
    </citation>
    <scope>NUCLEOTIDE SEQUENCE [LARGE SCALE GENOMIC DNA]</scope>
    <source>
        <strain evidence="4 5">DSM 108284</strain>
    </source>
</reference>
<dbReference type="AlphaFoldDB" id="A0A4Z0ACF5"/>
<dbReference type="InterPro" id="IPR002347">
    <property type="entry name" value="SDR_fam"/>
</dbReference>
<evidence type="ECO:0000256" key="2">
    <source>
        <dbReference type="ARBA" id="ARBA00023002"/>
    </source>
</evidence>
<evidence type="ECO:0000313" key="4">
    <source>
        <dbReference type="EMBL" id="TFY83358.1"/>
    </source>
</evidence>
<dbReference type="STRING" id="135208.A0A4Z0ACF5"/>
<dbReference type="PANTHER" id="PTHR44169">
    <property type="entry name" value="NADPH-DEPENDENT 1-ACYLDIHYDROXYACETONE PHOSPHATE REDUCTASE"/>
    <property type="match status" value="1"/>
</dbReference>
<dbReference type="Pfam" id="PF00106">
    <property type="entry name" value="adh_short"/>
    <property type="match status" value="2"/>
</dbReference>
<evidence type="ECO:0000256" key="3">
    <source>
        <dbReference type="RuleBase" id="RU000363"/>
    </source>
</evidence>
<organism evidence="4 5">
    <name type="scientific">Hericium alpestre</name>
    <dbReference type="NCBI Taxonomy" id="135208"/>
    <lineage>
        <taxon>Eukaryota</taxon>
        <taxon>Fungi</taxon>
        <taxon>Dikarya</taxon>
        <taxon>Basidiomycota</taxon>
        <taxon>Agaricomycotina</taxon>
        <taxon>Agaricomycetes</taxon>
        <taxon>Russulales</taxon>
        <taxon>Hericiaceae</taxon>
        <taxon>Hericium</taxon>
    </lineage>
</organism>
<comment type="similarity">
    <text evidence="1 3">Belongs to the short-chain dehydrogenases/reductases (SDR) family.</text>
</comment>
<dbReference type="Gene3D" id="3.40.50.720">
    <property type="entry name" value="NAD(P)-binding Rossmann-like Domain"/>
    <property type="match status" value="1"/>
</dbReference>
<proteinExistence type="inferred from homology"/>
<evidence type="ECO:0000256" key="1">
    <source>
        <dbReference type="ARBA" id="ARBA00006484"/>
    </source>
</evidence>
<dbReference type="EMBL" id="SFCI01000034">
    <property type="protein sequence ID" value="TFY83358.1"/>
    <property type="molecule type" value="Genomic_DNA"/>
</dbReference>
<dbReference type="Proteomes" id="UP000298061">
    <property type="component" value="Unassembled WGS sequence"/>
</dbReference>
<accession>A0A4Z0ACF5</accession>
<dbReference type="InterPro" id="IPR036291">
    <property type="entry name" value="NAD(P)-bd_dom_sf"/>
</dbReference>
<name>A0A4Z0ACF5_9AGAM</name>
<evidence type="ECO:0008006" key="6">
    <source>
        <dbReference type="Google" id="ProtNLM"/>
    </source>
</evidence>
<sequence>MRGLQHPHVKKFTLDVTDDEQIRSVVQTIIEEDGRLDMLINNAGVLAPGPVIDFTAEQMQAVFNTNVFAVLRMCRAVMPHMAAHKRGTIVNVGSVLSDLYALLYFILRQLTNSASSPTPWTGIYGSSKAALRALSEILSLECRPFNVHVMYVTAGAVQSRLIERQDDYQLLPGSMYSAFSHNIRQMLEKAREKDAMPADEFAEEIIEKATRPDGQKPFHVLTGGKCWMFWLLAWLPRQWWLDRIWAGFSGLAVKDKVA</sequence>
<dbReference type="OrthoDB" id="2102561at2759"/>
<dbReference type="PANTHER" id="PTHR44169:SF6">
    <property type="entry name" value="NADPH-DEPENDENT 1-ACYLDIHYDROXYACETONE PHOSPHATE REDUCTASE"/>
    <property type="match status" value="1"/>
</dbReference>
<dbReference type="GO" id="GO:0016491">
    <property type="term" value="F:oxidoreductase activity"/>
    <property type="evidence" value="ECO:0007669"/>
    <property type="project" value="UniProtKB-KW"/>
</dbReference>
<keyword evidence="2" id="KW-0560">Oxidoreductase</keyword>
<dbReference type="PRINTS" id="PR00081">
    <property type="entry name" value="GDHRDH"/>
</dbReference>
<dbReference type="PRINTS" id="PR00080">
    <property type="entry name" value="SDRFAMILY"/>
</dbReference>
<comment type="caution">
    <text evidence="4">The sequence shown here is derived from an EMBL/GenBank/DDBJ whole genome shotgun (WGS) entry which is preliminary data.</text>
</comment>
<dbReference type="SUPFAM" id="SSF51735">
    <property type="entry name" value="NAD(P)-binding Rossmann-fold domains"/>
    <property type="match status" value="1"/>
</dbReference>
<keyword evidence="5" id="KW-1185">Reference proteome</keyword>
<gene>
    <name evidence="4" type="ORF">EWM64_g643</name>
</gene>
<protein>
    <recommendedName>
        <fullName evidence="6">Ketoreductase (KR) domain-containing protein</fullName>
    </recommendedName>
</protein>
<evidence type="ECO:0000313" key="5">
    <source>
        <dbReference type="Proteomes" id="UP000298061"/>
    </source>
</evidence>